<evidence type="ECO:0008006" key="3">
    <source>
        <dbReference type="Google" id="ProtNLM"/>
    </source>
</evidence>
<comment type="caution">
    <text evidence="1">The sequence shown here is derived from an EMBL/GenBank/DDBJ whole genome shotgun (WGS) entry which is preliminary data.</text>
</comment>
<organism evidence="1 2">
    <name type="scientific">Prorocentrum cordatum</name>
    <dbReference type="NCBI Taxonomy" id="2364126"/>
    <lineage>
        <taxon>Eukaryota</taxon>
        <taxon>Sar</taxon>
        <taxon>Alveolata</taxon>
        <taxon>Dinophyceae</taxon>
        <taxon>Prorocentrales</taxon>
        <taxon>Prorocentraceae</taxon>
        <taxon>Prorocentrum</taxon>
    </lineage>
</organism>
<sequence>ELHCPPSLSPPRPEDGGQGLSAVLGEHGEHLEAAMWQAGCPPHAWARGAVPELWRLLRIWDANKLSLAGPAGLEQCVFFVLSRMNHSCEPNVRLLPGGAAGELVAVAAVDISREANAQHLLPGAERAADAALPAPLDDPQDPAALAPALGLPVRLPPLLCAAGPGPGLRVPRGEEAAG</sequence>
<proteinExistence type="predicted"/>
<name>A0ABN9WFI1_9DINO</name>
<evidence type="ECO:0000313" key="2">
    <source>
        <dbReference type="Proteomes" id="UP001189429"/>
    </source>
</evidence>
<dbReference type="InterPro" id="IPR046341">
    <property type="entry name" value="SET_dom_sf"/>
</dbReference>
<dbReference type="Proteomes" id="UP001189429">
    <property type="component" value="Unassembled WGS sequence"/>
</dbReference>
<evidence type="ECO:0000313" key="1">
    <source>
        <dbReference type="EMBL" id="CAK0885133.1"/>
    </source>
</evidence>
<protein>
    <recommendedName>
        <fullName evidence="3">SET domain-containing protein</fullName>
    </recommendedName>
</protein>
<dbReference type="EMBL" id="CAUYUJ010018629">
    <property type="protein sequence ID" value="CAK0885133.1"/>
    <property type="molecule type" value="Genomic_DNA"/>
</dbReference>
<keyword evidence="2" id="KW-1185">Reference proteome</keyword>
<gene>
    <name evidence="1" type="ORF">PCOR1329_LOCUS66837</name>
</gene>
<reference evidence="1" key="1">
    <citation type="submission" date="2023-10" db="EMBL/GenBank/DDBJ databases">
        <authorList>
            <person name="Chen Y."/>
            <person name="Shah S."/>
            <person name="Dougan E. K."/>
            <person name="Thang M."/>
            <person name="Chan C."/>
        </authorList>
    </citation>
    <scope>NUCLEOTIDE SEQUENCE [LARGE SCALE GENOMIC DNA]</scope>
</reference>
<feature type="non-terminal residue" evidence="1">
    <location>
        <position position="1"/>
    </location>
</feature>
<accession>A0ABN9WFI1</accession>
<dbReference type="SUPFAM" id="SSF82199">
    <property type="entry name" value="SET domain"/>
    <property type="match status" value="1"/>
</dbReference>